<name>A0ABT7QZ17_9BACT</name>
<dbReference type="Gene3D" id="3.30.1930.10">
    <property type="entry name" value="capsid protein of prophage domain"/>
    <property type="match status" value="1"/>
</dbReference>
<organism evidence="1 2">
    <name type="scientific">Sulfurovum zhangzhouensis</name>
    <dbReference type="NCBI Taxonomy" id="3019067"/>
    <lineage>
        <taxon>Bacteria</taxon>
        <taxon>Pseudomonadati</taxon>
        <taxon>Campylobacterota</taxon>
        <taxon>Epsilonproteobacteria</taxon>
        <taxon>Campylobacterales</taxon>
        <taxon>Sulfurovaceae</taxon>
        <taxon>Sulfurovum</taxon>
    </lineage>
</organism>
<proteinExistence type="predicted"/>
<evidence type="ECO:0000313" key="1">
    <source>
        <dbReference type="EMBL" id="MDM5272084.1"/>
    </source>
</evidence>
<dbReference type="EMBL" id="JAQIBD010000002">
    <property type="protein sequence ID" value="MDM5272084.1"/>
    <property type="molecule type" value="Genomic_DNA"/>
</dbReference>
<dbReference type="RefSeq" id="WP_289413830.1">
    <property type="nucleotide sequence ID" value="NZ_JAQIBD010000002.1"/>
</dbReference>
<dbReference type="Pfam" id="PF03864">
    <property type="entry name" value="Phage_cap_E"/>
    <property type="match status" value="1"/>
</dbReference>
<sequence>MPLGLGSSELTQQTTQVFVPGGLITRLFFPMTKTTKEKYVDVTTKKGGRKLAPFVSPKLGGVVMKQNGKKLATYEPPLLKPKLVTEADSILEEQSVFFGDGKTPEDRAEDKLIEDETELKRMVYRRKEHMAISLVTTGKFNALGEGVEEEFDYSMNANNIVTLTGTNLWTDAASNPLKNLSTWADDIFKLTGKKPDSTVFGKDVYSAFKLNDAVIKAYDTRRINVGELRPRPMLDAEGKPIPGVTYVGRWEEENLDIYAYNDYYEDEDGVVQAMFPADKLVMGNAMDAGHFDHAGITDKKELPGQVFEGEIFVKSYTTDDPSDEYLLAQSKPLPIPSDIDSFLCAKAV</sequence>
<gene>
    <name evidence="1" type="ORF">PGH07_07820</name>
</gene>
<dbReference type="Gene3D" id="3.15.30.10">
    <property type="entry name" value="putative capsid protein of prophage domain like"/>
    <property type="match status" value="1"/>
</dbReference>
<dbReference type="InterPro" id="IPR005564">
    <property type="entry name" value="Major_capsid_GpE"/>
</dbReference>
<reference evidence="1" key="1">
    <citation type="submission" date="2023-01" db="EMBL/GenBank/DDBJ databases">
        <title>Sulfurovum sp. zt1-1 genome assembly.</title>
        <authorList>
            <person name="Wang J."/>
        </authorList>
    </citation>
    <scope>NUCLEOTIDE SEQUENCE</scope>
    <source>
        <strain evidence="1">Zt1-1</strain>
    </source>
</reference>
<dbReference type="Proteomes" id="UP001169069">
    <property type="component" value="Unassembled WGS sequence"/>
</dbReference>
<comment type="caution">
    <text evidence="1">The sequence shown here is derived from an EMBL/GenBank/DDBJ whole genome shotgun (WGS) entry which is preliminary data.</text>
</comment>
<accession>A0ABT7QZ17</accession>
<keyword evidence="2" id="KW-1185">Reference proteome</keyword>
<evidence type="ECO:0000313" key="2">
    <source>
        <dbReference type="Proteomes" id="UP001169069"/>
    </source>
</evidence>
<protein>
    <submittedName>
        <fullName evidence="1">Major capsid protein</fullName>
    </submittedName>
</protein>